<evidence type="ECO:0000313" key="2">
    <source>
        <dbReference type="Proteomes" id="UP001162131"/>
    </source>
</evidence>
<gene>
    <name evidence="1" type="ORF">BSTOLATCC_MIC7828</name>
</gene>
<keyword evidence="2" id="KW-1185">Reference proteome</keyword>
<sequence length="66" mass="8248">MEKWLLRSCLFLSNFFLKFIKKKYIFILINWLIDYILQEAALIYLHRQIFLFLIFISLFKNFSSYQ</sequence>
<reference evidence="1" key="1">
    <citation type="submission" date="2021-09" db="EMBL/GenBank/DDBJ databases">
        <authorList>
            <consortium name="AG Swart"/>
            <person name="Singh M."/>
            <person name="Singh A."/>
            <person name="Seah K."/>
            <person name="Emmerich C."/>
        </authorList>
    </citation>
    <scope>NUCLEOTIDE SEQUENCE</scope>
    <source>
        <strain evidence="1">ATCC30299</strain>
    </source>
</reference>
<accession>A0AAU9IXJ3</accession>
<dbReference type="Proteomes" id="UP001162131">
    <property type="component" value="Unassembled WGS sequence"/>
</dbReference>
<proteinExistence type="predicted"/>
<name>A0AAU9IXJ3_9CILI</name>
<dbReference type="AlphaFoldDB" id="A0AAU9IXJ3"/>
<dbReference type="EMBL" id="CAJZBQ010000009">
    <property type="protein sequence ID" value="CAG9313043.1"/>
    <property type="molecule type" value="Genomic_DNA"/>
</dbReference>
<organism evidence="1 2">
    <name type="scientific">Blepharisma stoltei</name>
    <dbReference type="NCBI Taxonomy" id="1481888"/>
    <lineage>
        <taxon>Eukaryota</taxon>
        <taxon>Sar</taxon>
        <taxon>Alveolata</taxon>
        <taxon>Ciliophora</taxon>
        <taxon>Postciliodesmatophora</taxon>
        <taxon>Heterotrichea</taxon>
        <taxon>Heterotrichida</taxon>
        <taxon>Blepharismidae</taxon>
        <taxon>Blepharisma</taxon>
    </lineage>
</organism>
<protein>
    <submittedName>
        <fullName evidence="1">Uncharacterized protein</fullName>
    </submittedName>
</protein>
<evidence type="ECO:0000313" key="1">
    <source>
        <dbReference type="EMBL" id="CAG9313043.1"/>
    </source>
</evidence>
<comment type="caution">
    <text evidence="1">The sequence shown here is derived from an EMBL/GenBank/DDBJ whole genome shotgun (WGS) entry which is preliminary data.</text>
</comment>